<evidence type="ECO:0000256" key="4">
    <source>
        <dbReference type="ARBA" id="ARBA00023136"/>
    </source>
</evidence>
<protein>
    <recommendedName>
        <fullName evidence="7">Integral membrane bound transporter domain-containing protein</fullName>
    </recommendedName>
</protein>
<sequence length="1045" mass="116166">MASSDPSQSRSRLLRPSTFIVPSTGERVKRVFSLRDASRRARRISGDEGTPLLNGRRVRKPVTTAQDVYQSFQQYAAQGWQFACSSTGQSIFKCSLAYLLGSMATFIPAIANAIGEGNSKHLVATVTIWFHPARTIGSMQEVLILAVIGLSYAAVVSLTSMGVSVAFARHGLLQLGHMVILVVFCGGGLGAIAWVKQHFDQPLVNIACAMAALGFITTLVKEGSVQEGAFSTQGMSQILVMILLGILVTSIVNSVVLPMTARARIHKDIATSTDLQGENLINITRAFLSGEETVLSDGQQIFKDNAECLGRMNKNLAEAQKEYFFLGYERQFIIEARLVKCLSRLSQDLGGLRSAASTQFSILGGRFGGDINLSLSRAASVHNSPRTVKPVSTTSMSSLSKGSMLDAIAESDELDTASRSTRPAWPAYDSPTQSTLPSDSPQVSQRIAASIADRETASPADMFVAFIAQLGPPAKSLAYTLKQILDVAPFDNSGSVHINKYFHPSLSRAIEMYKQARREALESLYHSRALTSQRSSDIVADLEEVAASCGHFSFSLLDFAEDCLAYLETLEDLKTELEKASRKRSWTWLMFWRRDADREQLEESLHAFHEHDDNGTLQTAIPASLRKADKFVDIKRYESEQPWTYRLYRALRLFRRDDVHFSIKVGVGGALFALAAFLPDTRPTFNQFRGEWGLVSYMVVCSMTLGASNTTGLQRIMGTSIGAILSIFTWFVSNRNGQANPYILAVLGWLVSAGCFYLILASSKGAMGRFALLTYNLGALYAYSVSVRDTDNSDDEGGVDPAIWSIVFHRVVSVIAGTIWAIVITRFIWPISARKKFQDGMCVLWIRMSLIWKRDPLAMFLVGVPKSSYMDIREEAELQGFLTYLDSLRKAALSEFELRGPFPNEIYGRVVESTRRMLESFHAMNVVMRKQQQCTDGEAAVLRHTRDERFALSARISHLFSVLASSLKLEYPLNDVLPNIEDRRNRLLTKLFEFRRTHDIATETDYELFYAYLLVTGQLAQNIEAVIRELENLFGTLDEENLKLR</sequence>
<feature type="transmembrane region" description="Helical" evidence="6">
    <location>
        <begin position="235"/>
        <end position="257"/>
    </location>
</feature>
<dbReference type="InterPro" id="IPR049453">
    <property type="entry name" value="Memb_transporter_dom"/>
</dbReference>
<dbReference type="Proteomes" id="UP000503462">
    <property type="component" value="Chromosome 1"/>
</dbReference>
<dbReference type="InterPro" id="IPR023244">
    <property type="entry name" value="Brefeldin_A-sensitivity_4"/>
</dbReference>
<keyword evidence="2 6" id="KW-0812">Transmembrane</keyword>
<dbReference type="GO" id="GO:0016020">
    <property type="term" value="C:membrane"/>
    <property type="evidence" value="ECO:0007669"/>
    <property type="project" value="UniProtKB-SubCell"/>
</dbReference>
<evidence type="ECO:0000256" key="6">
    <source>
        <dbReference type="SAM" id="Phobius"/>
    </source>
</evidence>
<gene>
    <name evidence="8" type="ORF">AMS68_002047</name>
</gene>
<dbReference type="PRINTS" id="PR02047">
    <property type="entry name" value="BREFELDNASP4"/>
</dbReference>
<name>A0A6H0XPX5_9PEZI</name>
<feature type="domain" description="Integral membrane bound transporter" evidence="7">
    <location>
        <begin position="685"/>
        <end position="824"/>
    </location>
</feature>
<feature type="transmembrane region" description="Helical" evidence="6">
    <location>
        <begin position="659"/>
        <end position="678"/>
    </location>
</feature>
<feature type="transmembrane region" description="Helical" evidence="6">
    <location>
        <begin position="803"/>
        <end position="829"/>
    </location>
</feature>
<evidence type="ECO:0000313" key="9">
    <source>
        <dbReference type="Proteomes" id="UP000503462"/>
    </source>
</evidence>
<keyword evidence="4 6" id="KW-0472">Membrane</keyword>
<dbReference type="EMBL" id="CP051139">
    <property type="protein sequence ID" value="QIW96529.1"/>
    <property type="molecule type" value="Genomic_DNA"/>
</dbReference>
<evidence type="ECO:0000256" key="1">
    <source>
        <dbReference type="ARBA" id="ARBA00004141"/>
    </source>
</evidence>
<proteinExistence type="predicted"/>
<dbReference type="OrthoDB" id="68611at2759"/>
<feature type="transmembrane region" description="Helical" evidence="6">
    <location>
        <begin position="716"/>
        <end position="733"/>
    </location>
</feature>
<dbReference type="PANTHER" id="PTHR47804:SF1">
    <property type="entry name" value="DUF2421 DOMAIN-CONTAINING PROTEIN"/>
    <property type="match status" value="1"/>
</dbReference>
<feature type="transmembrane region" description="Helical" evidence="6">
    <location>
        <begin position="202"/>
        <end position="220"/>
    </location>
</feature>
<organism evidence="8 9">
    <name type="scientific">Peltaster fructicola</name>
    <dbReference type="NCBI Taxonomy" id="286661"/>
    <lineage>
        <taxon>Eukaryota</taxon>
        <taxon>Fungi</taxon>
        <taxon>Dikarya</taxon>
        <taxon>Ascomycota</taxon>
        <taxon>Pezizomycotina</taxon>
        <taxon>Dothideomycetes</taxon>
        <taxon>Dothideomycetes incertae sedis</taxon>
        <taxon>Peltaster</taxon>
    </lineage>
</organism>
<keyword evidence="9" id="KW-1185">Reference proteome</keyword>
<dbReference type="AlphaFoldDB" id="A0A6H0XPX5"/>
<reference evidence="8 9" key="1">
    <citation type="journal article" date="2016" name="Sci. Rep.">
        <title>Peltaster fructicola genome reveals evolution from an invasive phytopathogen to an ectophytic parasite.</title>
        <authorList>
            <person name="Xu C."/>
            <person name="Chen H."/>
            <person name="Gleason M.L."/>
            <person name="Xu J.R."/>
            <person name="Liu H."/>
            <person name="Zhang R."/>
            <person name="Sun G."/>
        </authorList>
    </citation>
    <scope>NUCLEOTIDE SEQUENCE [LARGE SCALE GENOMIC DNA]</scope>
    <source>
        <strain evidence="8 9">LNHT1506</strain>
    </source>
</reference>
<evidence type="ECO:0000256" key="2">
    <source>
        <dbReference type="ARBA" id="ARBA00022692"/>
    </source>
</evidence>
<keyword evidence="3 6" id="KW-1133">Transmembrane helix</keyword>
<feature type="compositionally biased region" description="Polar residues" evidence="5">
    <location>
        <begin position="430"/>
        <end position="441"/>
    </location>
</feature>
<feature type="transmembrane region" description="Helical" evidence="6">
    <location>
        <begin position="174"/>
        <end position="195"/>
    </location>
</feature>
<evidence type="ECO:0000256" key="3">
    <source>
        <dbReference type="ARBA" id="ARBA00022989"/>
    </source>
</evidence>
<evidence type="ECO:0000259" key="7">
    <source>
        <dbReference type="Pfam" id="PF13515"/>
    </source>
</evidence>
<accession>A0A6H0XPX5</accession>
<dbReference type="PANTHER" id="PTHR47804">
    <property type="entry name" value="60S RIBOSOMAL PROTEIN L19"/>
    <property type="match status" value="1"/>
</dbReference>
<comment type="subcellular location">
    <subcellularLocation>
        <location evidence="1">Membrane</location>
        <topology evidence="1">Multi-pass membrane protein</topology>
    </subcellularLocation>
</comment>
<feature type="region of interest" description="Disordered" evidence="5">
    <location>
        <begin position="412"/>
        <end position="441"/>
    </location>
</feature>
<feature type="transmembrane region" description="Helical" evidence="6">
    <location>
        <begin position="739"/>
        <end position="759"/>
    </location>
</feature>
<evidence type="ECO:0000256" key="5">
    <source>
        <dbReference type="SAM" id="MobiDB-lite"/>
    </source>
</evidence>
<dbReference type="InterPro" id="IPR052430">
    <property type="entry name" value="IVT-Associated"/>
</dbReference>
<feature type="transmembrane region" description="Helical" evidence="6">
    <location>
        <begin position="766"/>
        <end position="783"/>
    </location>
</feature>
<feature type="transmembrane region" description="Helical" evidence="6">
    <location>
        <begin position="142"/>
        <end position="168"/>
    </location>
</feature>
<evidence type="ECO:0000313" key="8">
    <source>
        <dbReference type="EMBL" id="QIW96529.1"/>
    </source>
</evidence>
<dbReference type="Pfam" id="PF13515">
    <property type="entry name" value="FUSC_2"/>
    <property type="match status" value="1"/>
</dbReference>